<proteinExistence type="predicted"/>
<dbReference type="EMBL" id="HACA01031750">
    <property type="protein sequence ID" value="CDW49111.1"/>
    <property type="molecule type" value="Transcribed_RNA"/>
</dbReference>
<accession>A0A0K2VGN1</accession>
<protein>
    <submittedName>
        <fullName evidence="1">Uncharacterized protein</fullName>
    </submittedName>
</protein>
<dbReference type="AlphaFoldDB" id="A0A0K2VGN1"/>
<reference evidence="1" key="1">
    <citation type="submission" date="2014-05" db="EMBL/GenBank/DDBJ databases">
        <authorList>
            <person name="Chronopoulou M."/>
        </authorList>
    </citation>
    <scope>NUCLEOTIDE SEQUENCE</scope>
    <source>
        <tissue evidence="1">Whole organism</tissue>
    </source>
</reference>
<feature type="non-terminal residue" evidence="1">
    <location>
        <position position="1"/>
    </location>
</feature>
<sequence length="54" mass="6398">TKRQAGFNTDSNSLGINSIWTVLYYNTYEDLTLPFDNQEYVESKFLLRQYRQGV</sequence>
<name>A0A0K2VGN1_LEPSM</name>
<evidence type="ECO:0000313" key="1">
    <source>
        <dbReference type="EMBL" id="CDW49111.1"/>
    </source>
</evidence>
<organism evidence="1">
    <name type="scientific">Lepeophtheirus salmonis</name>
    <name type="common">Salmon louse</name>
    <name type="synonym">Caligus salmonis</name>
    <dbReference type="NCBI Taxonomy" id="72036"/>
    <lineage>
        <taxon>Eukaryota</taxon>
        <taxon>Metazoa</taxon>
        <taxon>Ecdysozoa</taxon>
        <taxon>Arthropoda</taxon>
        <taxon>Crustacea</taxon>
        <taxon>Multicrustacea</taxon>
        <taxon>Hexanauplia</taxon>
        <taxon>Copepoda</taxon>
        <taxon>Siphonostomatoida</taxon>
        <taxon>Caligidae</taxon>
        <taxon>Lepeophtheirus</taxon>
    </lineage>
</organism>